<gene>
    <name evidence="7" type="ORF">CI109_104631</name>
</gene>
<feature type="compositionally biased region" description="Low complexity" evidence="6">
    <location>
        <begin position="255"/>
        <end position="266"/>
    </location>
</feature>
<dbReference type="PANTHER" id="PTHR47448">
    <property type="entry name" value="DUAL SPECIFICITY MITOGEN-ACTIVATED PROTEIN KINASE KINASE DSOR1-LIKE PROTEIN"/>
    <property type="match status" value="1"/>
</dbReference>
<keyword evidence="3" id="KW-0418">Kinase</keyword>
<feature type="region of interest" description="Disordered" evidence="6">
    <location>
        <begin position="156"/>
        <end position="236"/>
    </location>
</feature>
<feature type="compositionally biased region" description="Polar residues" evidence="6">
    <location>
        <begin position="268"/>
        <end position="289"/>
    </location>
</feature>
<dbReference type="PANTHER" id="PTHR47448:SF5">
    <property type="entry name" value="MITOGEN-ACTIVATED PROTEIN KINASE KINAE MKK2"/>
    <property type="match status" value="1"/>
</dbReference>
<dbReference type="FunFam" id="1.10.510.10:FF:000263">
    <property type="entry name" value="MAP kinase skh1/pek1"/>
    <property type="match status" value="1"/>
</dbReference>
<dbReference type="OrthoDB" id="10252354at2759"/>
<evidence type="ECO:0000313" key="7">
    <source>
        <dbReference type="EMBL" id="WWD20155.1"/>
    </source>
</evidence>
<dbReference type="PROSITE" id="PS00108">
    <property type="entry name" value="PROTEIN_KINASE_ST"/>
    <property type="match status" value="1"/>
</dbReference>
<dbReference type="InterPro" id="IPR008271">
    <property type="entry name" value="Ser/Thr_kinase_AS"/>
</dbReference>
<dbReference type="PROSITE" id="PS50011">
    <property type="entry name" value="PROTEIN_KINASE_DOM"/>
    <property type="match status" value="1"/>
</dbReference>
<reference evidence="7" key="2">
    <citation type="submission" date="2024-01" db="EMBL/GenBank/DDBJ databases">
        <title>Comparative genomics of Cryptococcus and Kwoniella reveals pathogenesis evolution and contrasting modes of karyotype evolution via chromosome fusion or intercentromeric recombination.</title>
        <authorList>
            <person name="Coelho M.A."/>
            <person name="David-Palma M."/>
            <person name="Shea T."/>
            <person name="Bowers K."/>
            <person name="McGinley-Smith S."/>
            <person name="Mohammad A.W."/>
            <person name="Gnirke A."/>
            <person name="Yurkov A.M."/>
            <person name="Nowrousian M."/>
            <person name="Sun S."/>
            <person name="Cuomo C.A."/>
            <person name="Heitman J."/>
        </authorList>
    </citation>
    <scope>NUCLEOTIDE SEQUENCE</scope>
    <source>
        <strain evidence="7">CBS 12478</strain>
    </source>
</reference>
<organism evidence="7 8">
    <name type="scientific">Kwoniella shandongensis</name>
    <dbReference type="NCBI Taxonomy" id="1734106"/>
    <lineage>
        <taxon>Eukaryota</taxon>
        <taxon>Fungi</taxon>
        <taxon>Dikarya</taxon>
        <taxon>Basidiomycota</taxon>
        <taxon>Agaricomycotina</taxon>
        <taxon>Tremellomycetes</taxon>
        <taxon>Tremellales</taxon>
        <taxon>Cryptococcaceae</taxon>
        <taxon>Kwoniella</taxon>
    </lineage>
</organism>
<feature type="compositionally biased region" description="Low complexity" evidence="6">
    <location>
        <begin position="156"/>
        <end position="165"/>
    </location>
</feature>
<keyword evidence="8" id="KW-1185">Reference proteome</keyword>
<feature type="compositionally biased region" description="Gly residues" evidence="6">
    <location>
        <begin position="220"/>
        <end position="233"/>
    </location>
</feature>
<keyword evidence="1" id="KW-0808">Transferase</keyword>
<feature type="compositionally biased region" description="Low complexity" evidence="6">
    <location>
        <begin position="336"/>
        <end position="346"/>
    </location>
</feature>
<feature type="compositionally biased region" description="Pro residues" evidence="6">
    <location>
        <begin position="38"/>
        <end position="47"/>
    </location>
</feature>
<feature type="region of interest" description="Disordered" evidence="6">
    <location>
        <begin position="312"/>
        <end position="365"/>
    </location>
</feature>
<reference evidence="7" key="1">
    <citation type="submission" date="2017-08" db="EMBL/GenBank/DDBJ databases">
        <authorList>
            <person name="Cuomo C."/>
            <person name="Billmyre B."/>
            <person name="Heitman J."/>
        </authorList>
    </citation>
    <scope>NUCLEOTIDE SEQUENCE</scope>
    <source>
        <strain evidence="7">CBS 12478</strain>
    </source>
</reference>
<keyword evidence="4" id="KW-0067">ATP-binding</keyword>
<dbReference type="GO" id="GO:0005524">
    <property type="term" value="F:ATP binding"/>
    <property type="evidence" value="ECO:0007669"/>
    <property type="project" value="UniProtKB-KW"/>
</dbReference>
<accession>A0A5M6BVA9</accession>
<feature type="region of interest" description="Disordered" evidence="6">
    <location>
        <begin position="248"/>
        <end position="299"/>
    </location>
</feature>
<evidence type="ECO:0000256" key="6">
    <source>
        <dbReference type="SAM" id="MobiDB-lite"/>
    </source>
</evidence>
<dbReference type="GO" id="GO:0000165">
    <property type="term" value="P:MAPK cascade"/>
    <property type="evidence" value="ECO:0007669"/>
    <property type="project" value="UniProtKB-ARBA"/>
</dbReference>
<dbReference type="InterPro" id="IPR050915">
    <property type="entry name" value="MAP_kinase_kinase"/>
</dbReference>
<dbReference type="InterPro" id="IPR011009">
    <property type="entry name" value="Kinase-like_dom_sf"/>
</dbReference>
<evidence type="ECO:0000256" key="1">
    <source>
        <dbReference type="ARBA" id="ARBA00022679"/>
    </source>
</evidence>
<evidence type="ECO:0000256" key="3">
    <source>
        <dbReference type="ARBA" id="ARBA00022777"/>
    </source>
</evidence>
<evidence type="ECO:0000256" key="4">
    <source>
        <dbReference type="ARBA" id="ARBA00022840"/>
    </source>
</evidence>
<dbReference type="InterPro" id="IPR000719">
    <property type="entry name" value="Prot_kinase_dom"/>
</dbReference>
<dbReference type="Proteomes" id="UP000322225">
    <property type="component" value="Chromosome 8"/>
</dbReference>
<keyword evidence="2" id="KW-0547">Nucleotide-binding</keyword>
<dbReference type="Gene3D" id="1.10.510.10">
    <property type="entry name" value="Transferase(Phosphotransferase) domain 1"/>
    <property type="match status" value="1"/>
</dbReference>
<dbReference type="SMART" id="SM00220">
    <property type="entry name" value="S_TKc"/>
    <property type="match status" value="1"/>
</dbReference>
<evidence type="ECO:0000256" key="2">
    <source>
        <dbReference type="ARBA" id="ARBA00022741"/>
    </source>
</evidence>
<proteinExistence type="inferred from homology"/>
<feature type="region of interest" description="Disordered" evidence="6">
    <location>
        <begin position="1"/>
        <end position="69"/>
    </location>
</feature>
<dbReference type="AlphaFoldDB" id="A0A5M6BVA9"/>
<feature type="compositionally biased region" description="Basic and acidic residues" evidence="6">
    <location>
        <begin position="348"/>
        <end position="362"/>
    </location>
</feature>
<dbReference type="Gene3D" id="3.30.200.20">
    <property type="entry name" value="Phosphorylase Kinase, domain 1"/>
    <property type="match status" value="1"/>
</dbReference>
<dbReference type="RefSeq" id="XP_031859725.1">
    <property type="nucleotide sequence ID" value="XM_032005941.1"/>
</dbReference>
<dbReference type="KEGG" id="ksn:43590094"/>
<protein>
    <submittedName>
        <fullName evidence="7">Uncharacterized protein</fullName>
    </submittedName>
</protein>
<sequence length="660" mass="70173">MEATTPQPHRRPGGARPNPKRPSSSGSGSGSSFGAPSQQPPPPPPKLCIPSGNVPGMNVDQNNEGGWQIPSVSLPALALRPMKPISTPSSSTRPKLTLSAVPSPSASPSLPPATTLPITRPPLLNAPSSSLYAPKSASRSATPALKLSIPGLIGSGTSSGFSATGHDYPTESEDNDDLASALKTPTPLRGGGMVAEDMNPTLQARGNDYDGDGESSYGYGQVGNGLRAGGGGSSDQISAMTEDIRQALSRSKYESSPASSLSGLPGNRSRSGSNATRSRAGSSATNSRRGSGGSNAIPDDLLSFRSLEISSPLPASDAGWRDTGSGRGSMEERRSAGTGAVASGSSDGHGHGWNDDGEEKRSPVFNPDDLVLIRRLGEGTGGSVDMVQDRRTGKIMAKKVIARTANPSMHKQLLRELQFLDSCDSPYIVEHYGSFLAEHESIVGIVMEYCEAGSLDSLLQNMKRKGMRCSEHVLGRIASSVLKGLDYLHERRIIHRDIKPSNIVVTRQGAVKLCDFGVSGELIESLAGTFTGTSFYMAPERIQNKPYSIKADVWSLGMTLHEIAHLRFPFPPEGENQSVAPIELLSYIVTAPVPVMMDDPTVGRVWSEQIKGFMAACLIRSGTERPYPWQLLRHPFIITTETKKINMAKWVAALCDWPPP</sequence>
<dbReference type="SUPFAM" id="SSF56112">
    <property type="entry name" value="Protein kinase-like (PK-like)"/>
    <property type="match status" value="1"/>
</dbReference>
<feature type="compositionally biased region" description="Low complexity" evidence="6">
    <location>
        <begin position="96"/>
        <end position="117"/>
    </location>
</feature>
<dbReference type="GO" id="GO:0004672">
    <property type="term" value="F:protein kinase activity"/>
    <property type="evidence" value="ECO:0007669"/>
    <property type="project" value="InterPro"/>
</dbReference>
<dbReference type="Pfam" id="PF00069">
    <property type="entry name" value="Pkinase"/>
    <property type="match status" value="1"/>
</dbReference>
<dbReference type="GeneID" id="43590094"/>
<dbReference type="EMBL" id="CP144058">
    <property type="protein sequence ID" value="WWD20155.1"/>
    <property type="molecule type" value="Genomic_DNA"/>
</dbReference>
<feature type="compositionally biased region" description="Low complexity" evidence="6">
    <location>
        <begin position="22"/>
        <end position="37"/>
    </location>
</feature>
<comment type="similarity">
    <text evidence="5">Belongs to the protein kinase superfamily. STE Ser/Thr protein kinase family. MAP kinase kinase subfamily.</text>
</comment>
<feature type="region of interest" description="Disordered" evidence="6">
    <location>
        <begin position="82"/>
        <end position="122"/>
    </location>
</feature>
<name>A0A5M6BVA9_9TREE</name>
<evidence type="ECO:0000313" key="8">
    <source>
        <dbReference type="Proteomes" id="UP000322225"/>
    </source>
</evidence>
<evidence type="ECO:0000256" key="5">
    <source>
        <dbReference type="ARBA" id="ARBA00038035"/>
    </source>
</evidence>